<dbReference type="RefSeq" id="WP_209878011.1">
    <property type="nucleotide sequence ID" value="NZ_JAGGLV010000023.1"/>
</dbReference>
<dbReference type="PANTHER" id="PTHR45569:SF1">
    <property type="entry name" value="SENSOR PROTEIN KDPD"/>
    <property type="match status" value="1"/>
</dbReference>
<dbReference type="Gene3D" id="3.40.50.620">
    <property type="entry name" value="HUPs"/>
    <property type="match status" value="1"/>
</dbReference>
<evidence type="ECO:0000313" key="3">
    <source>
        <dbReference type="Proteomes" id="UP000773462"/>
    </source>
</evidence>
<dbReference type="Proteomes" id="UP000773462">
    <property type="component" value="Unassembled WGS sequence"/>
</dbReference>
<evidence type="ECO:0000313" key="2">
    <source>
        <dbReference type="EMBL" id="MBP2115112.1"/>
    </source>
</evidence>
<gene>
    <name evidence="2" type="ORF">J2Z70_005297</name>
</gene>
<reference evidence="2 3" key="1">
    <citation type="submission" date="2021-03" db="EMBL/GenBank/DDBJ databases">
        <title>Genomic Encyclopedia of Type Strains, Phase IV (KMG-IV): sequencing the most valuable type-strain genomes for metagenomic binning, comparative biology and taxonomic classification.</title>
        <authorList>
            <person name="Goeker M."/>
        </authorList>
    </citation>
    <scope>NUCLEOTIDE SEQUENCE [LARGE SCALE GENOMIC DNA]</scope>
    <source>
        <strain evidence="2 3">DSM 101953</strain>
    </source>
</reference>
<dbReference type="PANTHER" id="PTHR45569">
    <property type="entry name" value="SENSOR PROTEIN KDPD"/>
    <property type="match status" value="1"/>
</dbReference>
<sequence length="210" mass="23991">MEMNNESIMVCVHYGPHGQRLIQRGGQLARLLNAPLMVLTVDASGDNEYNREKQQYLSGWEHQTKEAGGQFVIRKCNGKKTVDVIVETAKDNKITQIVLGQSSQTLWQEITRGSFINELLERMGPIDLHIVAVQRYPELLEQSHEQGFSAYLVKEGDRHILMDEPDGNEAMKGVFFRELDTDFNTGLFKIVSNGEAQYLRIVQNEWVKPR</sequence>
<keyword evidence="3" id="KW-1185">Reference proteome</keyword>
<organism evidence="2 3">
    <name type="scientific">Paenibacillus silagei</name>
    <dbReference type="NCBI Taxonomy" id="1670801"/>
    <lineage>
        <taxon>Bacteria</taxon>
        <taxon>Bacillati</taxon>
        <taxon>Bacillota</taxon>
        <taxon>Bacilli</taxon>
        <taxon>Bacillales</taxon>
        <taxon>Paenibacillaceae</taxon>
        <taxon>Paenibacillus</taxon>
    </lineage>
</organism>
<protein>
    <submittedName>
        <fullName evidence="2">K+-sensing histidine kinase KdpD</fullName>
    </submittedName>
</protein>
<dbReference type="SUPFAM" id="SSF52402">
    <property type="entry name" value="Adenine nucleotide alpha hydrolases-like"/>
    <property type="match status" value="1"/>
</dbReference>
<feature type="domain" description="UspA" evidence="1">
    <location>
        <begin position="6"/>
        <end position="122"/>
    </location>
</feature>
<dbReference type="InterPro" id="IPR006016">
    <property type="entry name" value="UspA"/>
</dbReference>
<evidence type="ECO:0000259" key="1">
    <source>
        <dbReference type="Pfam" id="PF00582"/>
    </source>
</evidence>
<keyword evidence="2" id="KW-0808">Transferase</keyword>
<dbReference type="InterPro" id="IPR052023">
    <property type="entry name" value="Histidine_kinase_KdpD"/>
</dbReference>
<dbReference type="GO" id="GO:0016301">
    <property type="term" value="F:kinase activity"/>
    <property type="evidence" value="ECO:0007669"/>
    <property type="project" value="UniProtKB-KW"/>
</dbReference>
<accession>A0ABS4NYI2</accession>
<dbReference type="InterPro" id="IPR014729">
    <property type="entry name" value="Rossmann-like_a/b/a_fold"/>
</dbReference>
<keyword evidence="2" id="KW-0418">Kinase</keyword>
<dbReference type="EMBL" id="JAGGLV010000023">
    <property type="protein sequence ID" value="MBP2115112.1"/>
    <property type="molecule type" value="Genomic_DNA"/>
</dbReference>
<proteinExistence type="predicted"/>
<comment type="caution">
    <text evidence="2">The sequence shown here is derived from an EMBL/GenBank/DDBJ whole genome shotgun (WGS) entry which is preliminary data.</text>
</comment>
<name>A0ABS4NYI2_9BACL</name>
<dbReference type="Pfam" id="PF00582">
    <property type="entry name" value="Usp"/>
    <property type="match status" value="1"/>
</dbReference>